<comment type="caution">
    <text evidence="1">The sequence shown here is derived from an EMBL/GenBank/DDBJ whole genome shotgun (WGS) entry which is preliminary data.</text>
</comment>
<keyword evidence="2" id="KW-1185">Reference proteome</keyword>
<dbReference type="EMBL" id="JAPHNI010000215">
    <property type="protein sequence ID" value="KAJ8114056.1"/>
    <property type="molecule type" value="Genomic_DNA"/>
</dbReference>
<evidence type="ECO:0000313" key="2">
    <source>
        <dbReference type="Proteomes" id="UP001153331"/>
    </source>
</evidence>
<protein>
    <submittedName>
        <fullName evidence="1">Uncharacterized protein</fullName>
    </submittedName>
</protein>
<proteinExistence type="predicted"/>
<gene>
    <name evidence="1" type="ORF">OPT61_g3972</name>
</gene>
<organism evidence="1 2">
    <name type="scientific">Boeremia exigua</name>
    <dbReference type="NCBI Taxonomy" id="749465"/>
    <lineage>
        <taxon>Eukaryota</taxon>
        <taxon>Fungi</taxon>
        <taxon>Dikarya</taxon>
        <taxon>Ascomycota</taxon>
        <taxon>Pezizomycotina</taxon>
        <taxon>Dothideomycetes</taxon>
        <taxon>Pleosporomycetidae</taxon>
        <taxon>Pleosporales</taxon>
        <taxon>Pleosporineae</taxon>
        <taxon>Didymellaceae</taxon>
        <taxon>Boeremia</taxon>
    </lineage>
</organism>
<sequence length="412" mass="46693">MVTHTMYTFWTFICLILCVVAVSDHRTATGLNQAQKRFVVYLTGQHNIVPELSLVSRVTHVALAFMRPEVFNVPDQHEWPMFTTVAEVRPKFKSGTKIQIAIGGWGNTEPFSIAAKTEKSRKLFAKNIRAMIDATGADGVDIDWEYPGGNGEDYKQHPNSEKTWEIAAYPKLLAEIRAAIGPSKILSAAVPGLERDMIAFTWDTIPRINETIDFLNVMTYDLMNRRDKYTVHHSGLDGSITALETYSDMGTYIRELNVGLGFYTKWFRTANNETCDLVPAIGCRTALMEDPVTGADLGKAGAFSWHDEVPSEVAESFARAMKYGMDDMSGGLFRGHYYMDKQERIFWSWDAPDSITKKLRKVLQFFDHYGYHDLGGVFIWGLGEDAPRFEHLTAVNKALKEWEDSKFEHQEL</sequence>
<reference evidence="1" key="1">
    <citation type="submission" date="2022-11" db="EMBL/GenBank/DDBJ databases">
        <title>Genome Sequence of Boeremia exigua.</title>
        <authorList>
            <person name="Buettner E."/>
        </authorList>
    </citation>
    <scope>NUCLEOTIDE SEQUENCE</scope>
    <source>
        <strain evidence="1">CU02</strain>
    </source>
</reference>
<accession>A0ACC2IFX0</accession>
<dbReference type="Proteomes" id="UP001153331">
    <property type="component" value="Unassembled WGS sequence"/>
</dbReference>
<evidence type="ECO:0000313" key="1">
    <source>
        <dbReference type="EMBL" id="KAJ8114056.1"/>
    </source>
</evidence>
<name>A0ACC2IFX0_9PLEO</name>